<evidence type="ECO:0000313" key="2">
    <source>
        <dbReference type="EMBL" id="KAK7593082.1"/>
    </source>
</evidence>
<accession>A0AAN9Y519</accession>
<name>A0AAN9Y519_9HEMI</name>
<evidence type="ECO:0000259" key="1">
    <source>
        <dbReference type="SMART" id="SM00587"/>
    </source>
</evidence>
<dbReference type="Pfam" id="PF02958">
    <property type="entry name" value="EcKL"/>
    <property type="match status" value="1"/>
</dbReference>
<feature type="domain" description="CHK kinase-like" evidence="1">
    <location>
        <begin position="127"/>
        <end position="322"/>
    </location>
</feature>
<organism evidence="2 3">
    <name type="scientific">Parthenolecanium corni</name>
    <dbReference type="NCBI Taxonomy" id="536013"/>
    <lineage>
        <taxon>Eukaryota</taxon>
        <taxon>Metazoa</taxon>
        <taxon>Ecdysozoa</taxon>
        <taxon>Arthropoda</taxon>
        <taxon>Hexapoda</taxon>
        <taxon>Insecta</taxon>
        <taxon>Pterygota</taxon>
        <taxon>Neoptera</taxon>
        <taxon>Paraneoptera</taxon>
        <taxon>Hemiptera</taxon>
        <taxon>Sternorrhyncha</taxon>
        <taxon>Coccoidea</taxon>
        <taxon>Coccidae</taxon>
        <taxon>Parthenolecanium</taxon>
    </lineage>
</organism>
<dbReference type="InterPro" id="IPR015897">
    <property type="entry name" value="CHK_kinase-like"/>
</dbReference>
<reference evidence="2 3" key="1">
    <citation type="submission" date="2024-03" db="EMBL/GenBank/DDBJ databases">
        <title>Adaptation during the transition from Ophiocordyceps entomopathogen to insect associate is accompanied by gene loss and intensified selection.</title>
        <authorList>
            <person name="Ward C.M."/>
            <person name="Onetto C.A."/>
            <person name="Borneman A.R."/>
        </authorList>
    </citation>
    <scope>NUCLEOTIDE SEQUENCE [LARGE SCALE GENOMIC DNA]</scope>
    <source>
        <strain evidence="2">AWRI1</strain>
        <tissue evidence="2">Single Adult Female</tissue>
    </source>
</reference>
<gene>
    <name evidence="2" type="ORF">V9T40_007834</name>
</gene>
<proteinExistence type="predicted"/>
<comment type="caution">
    <text evidence="2">The sequence shown here is derived from an EMBL/GenBank/DDBJ whole genome shotgun (WGS) entry which is preliminary data.</text>
</comment>
<dbReference type="EMBL" id="JBBCAQ010000020">
    <property type="protein sequence ID" value="KAK7593082.1"/>
    <property type="molecule type" value="Genomic_DNA"/>
</dbReference>
<dbReference type="InterPro" id="IPR004119">
    <property type="entry name" value="EcKL"/>
</dbReference>
<dbReference type="SMART" id="SM00587">
    <property type="entry name" value="CHK"/>
    <property type="match status" value="1"/>
</dbReference>
<dbReference type="AlphaFoldDB" id="A0AAN9Y519"/>
<dbReference type="Gene3D" id="3.90.1200.10">
    <property type="match status" value="1"/>
</dbReference>
<sequence>MNTFINELAREYFCEYLNRRKEENLEFKCFRSDDEQSSPVIGAHSDGVSGRILFTAADQRIGESPRLFVKFLSTEDEKLWPGCPVFWFRTEIHFFAEVAPMLDSLRSIRHLIPRFLHSKDEAGKMAIAFDHLAPKGFVNADQKGRLDYAHLSLMARKIGEFHGYSFAARKLAPGQLEKAASLPVDSYTSLVTAQQTQTVRTLRRALEPLGRDPQYADAVLRIERRVLADFVDSVTRAFSANSANADFVLCHRSYSQSNVMFRYASGRPVDLVIMDWQTVAFASLGVDLGLVLYLEASQGVRDQYWDRLLDDYRASLSETFSGCEADLPSKENILQQLRISAATTLNMLAYKVHQSQTKSGSDSLHLATWNDGCISEVLRDMARRNLI</sequence>
<keyword evidence="3" id="KW-1185">Reference proteome</keyword>
<protein>
    <recommendedName>
        <fullName evidence="1">CHK kinase-like domain-containing protein</fullName>
    </recommendedName>
</protein>
<dbReference type="PANTHER" id="PTHR11012:SF8">
    <property type="entry name" value="JUVENILE HORMONE-INDUCIBLE PROTEIN 26"/>
    <property type="match status" value="1"/>
</dbReference>
<dbReference type="PANTHER" id="PTHR11012">
    <property type="entry name" value="PROTEIN KINASE-LIKE DOMAIN-CONTAINING"/>
    <property type="match status" value="1"/>
</dbReference>
<dbReference type="Proteomes" id="UP001367676">
    <property type="component" value="Unassembled WGS sequence"/>
</dbReference>
<dbReference type="SUPFAM" id="SSF56112">
    <property type="entry name" value="Protein kinase-like (PK-like)"/>
    <property type="match status" value="1"/>
</dbReference>
<dbReference type="InterPro" id="IPR011009">
    <property type="entry name" value="Kinase-like_dom_sf"/>
</dbReference>
<evidence type="ECO:0000313" key="3">
    <source>
        <dbReference type="Proteomes" id="UP001367676"/>
    </source>
</evidence>